<dbReference type="Gene3D" id="1.10.540.10">
    <property type="entry name" value="Acyl-CoA dehydrogenase/oxidase, N-terminal domain"/>
    <property type="match status" value="1"/>
</dbReference>
<gene>
    <name evidence="2" type="ordered locus">Bcen_6511</name>
</gene>
<dbReference type="InterPro" id="IPR037069">
    <property type="entry name" value="AcylCoA_DH/ox_N_sf"/>
</dbReference>
<dbReference type="InterPro" id="IPR009100">
    <property type="entry name" value="AcylCoA_DH/oxidase_NM_dom_sf"/>
</dbReference>
<dbReference type="PANTHER" id="PTHR43884">
    <property type="entry name" value="ACYL-COA DEHYDROGENASE"/>
    <property type="match status" value="1"/>
</dbReference>
<evidence type="ECO:0000313" key="2">
    <source>
        <dbReference type="EMBL" id="ABF81370.1"/>
    </source>
</evidence>
<dbReference type="Pfam" id="PF02771">
    <property type="entry name" value="Acyl-CoA_dh_N"/>
    <property type="match status" value="1"/>
</dbReference>
<sequence>MGTPDTSRLTAPALDASLVDWLDANATQLDTSAALKAEIVPRLADAGLFRTGVPASLGGAGGTTADAIAGIAAVAEHSLTAAFVLWGQRSFIEYLLQSPNTALRERWLPALLDGRCAGASGLSNAMKYLSGIESLQIDATPHAERADDWRMTGRMAWVTNLRTERFVVAAAVAFGDGRPSAIVAIPDDAPGLTRSPDLDLIALRGSNTAALHLDAVPGDAAWLIHPDAQTFLSAVRPAFLGLQCGLSIGLARRSLAEARRAAETTRGILGPEVESCAAELAAACAQLSTGIADGSLRLHPDRLFELRIALATHVGTAVNLELEASGGRGYLRDAGLGFERRWREAAFIPIVTPSVVQLKAQLAARTRSIAA</sequence>
<feature type="domain" description="Acyl-CoA dehydrogenase/oxidase N-terminal" evidence="1">
    <location>
        <begin position="24"/>
        <end position="114"/>
    </location>
</feature>
<dbReference type="AlphaFoldDB" id="A0A0H2Y1X9"/>
<dbReference type="InterPro" id="IPR013786">
    <property type="entry name" value="AcylCoA_DH/ox_N"/>
</dbReference>
<name>A0A0H2Y1X9_BURO1</name>
<dbReference type="GO" id="GO:0050660">
    <property type="term" value="F:flavin adenine dinucleotide binding"/>
    <property type="evidence" value="ECO:0007669"/>
    <property type="project" value="InterPro"/>
</dbReference>
<organism evidence="2">
    <name type="scientific">Burkholderia orbicola (strain AU 1054)</name>
    <dbReference type="NCBI Taxonomy" id="331271"/>
    <lineage>
        <taxon>Bacteria</taxon>
        <taxon>Pseudomonadati</taxon>
        <taxon>Pseudomonadota</taxon>
        <taxon>Betaproteobacteria</taxon>
        <taxon>Burkholderiales</taxon>
        <taxon>Burkholderiaceae</taxon>
        <taxon>Burkholderia</taxon>
        <taxon>Burkholderia cepacia complex</taxon>
        <taxon>Burkholderia orbicola</taxon>
    </lineage>
</organism>
<reference evidence="2" key="1">
    <citation type="submission" date="2006-05" db="EMBL/GenBank/DDBJ databases">
        <title>Complete sequence of chromosome 3 of Burkholderia cenocepacia AU 1054.</title>
        <authorList>
            <consortium name="US DOE Joint Genome Institute"/>
            <person name="Copeland A."/>
            <person name="Lucas S."/>
            <person name="Lapidus A."/>
            <person name="Barry K."/>
            <person name="Detter J.C."/>
            <person name="Glavina del Rio T."/>
            <person name="Hammon N."/>
            <person name="Israni S."/>
            <person name="Dalin E."/>
            <person name="Tice H."/>
            <person name="Pitluck S."/>
            <person name="Chain P."/>
            <person name="Malfatti S."/>
            <person name="Shin M."/>
            <person name="Vergez L."/>
            <person name="Schmutz J."/>
            <person name="Larimer F."/>
            <person name="Land M."/>
            <person name="Hauser L."/>
            <person name="Kyrpides N."/>
            <person name="Lykidis A."/>
            <person name="LiPuma J.J."/>
            <person name="Konstantinidis K."/>
            <person name="Tiedje J.M."/>
            <person name="Richardson P."/>
        </authorList>
    </citation>
    <scope>NUCLEOTIDE SEQUENCE [LARGE SCALE GENOMIC DNA]</scope>
    <source>
        <strain evidence="2">AU 1054</strain>
    </source>
</reference>
<dbReference type="GO" id="GO:0003995">
    <property type="term" value="F:acyl-CoA dehydrogenase activity"/>
    <property type="evidence" value="ECO:0007669"/>
    <property type="project" value="TreeGrafter"/>
</dbReference>
<accession>A0A0H2Y1X9</accession>
<dbReference type="HOGENOM" id="CLU_063432_0_0_4"/>
<protein>
    <recommendedName>
        <fullName evidence="1">Acyl-CoA dehydrogenase/oxidase N-terminal domain-containing protein</fullName>
    </recommendedName>
</protein>
<dbReference type="Gene3D" id="2.40.110.10">
    <property type="entry name" value="Butyryl-CoA Dehydrogenase, subunit A, domain 2"/>
    <property type="match status" value="1"/>
</dbReference>
<dbReference type="PANTHER" id="PTHR43884:SF12">
    <property type="entry name" value="ISOVALERYL-COA DEHYDROGENASE, MITOCHONDRIAL-RELATED"/>
    <property type="match status" value="1"/>
</dbReference>
<dbReference type="EMBL" id="CP000380">
    <property type="protein sequence ID" value="ABF81370.1"/>
    <property type="molecule type" value="Genomic_DNA"/>
</dbReference>
<proteinExistence type="predicted"/>
<evidence type="ECO:0000259" key="1">
    <source>
        <dbReference type="Pfam" id="PF02771"/>
    </source>
</evidence>
<dbReference type="SUPFAM" id="SSF56645">
    <property type="entry name" value="Acyl-CoA dehydrogenase NM domain-like"/>
    <property type="match status" value="1"/>
</dbReference>
<dbReference type="InterPro" id="IPR046373">
    <property type="entry name" value="Acyl-CoA_Oxase/DH_mid-dom_sf"/>
</dbReference>